<evidence type="ECO:0000313" key="5">
    <source>
        <dbReference type="Proteomes" id="UP000076066"/>
    </source>
</evidence>
<keyword evidence="1" id="KW-1003">Cell membrane</keyword>
<feature type="transmembrane region" description="Helical" evidence="2">
    <location>
        <begin position="93"/>
        <end position="117"/>
    </location>
</feature>
<dbReference type="KEGG" id="hjo:AY555_08110"/>
<evidence type="ECO:0000256" key="1">
    <source>
        <dbReference type="PIRNR" id="PIRNR006162"/>
    </source>
</evidence>
<dbReference type="GO" id="GO:0046872">
    <property type="term" value="F:metal ion binding"/>
    <property type="evidence" value="ECO:0007669"/>
    <property type="project" value="UniProtKB-KW"/>
</dbReference>
<dbReference type="PIRSF" id="PIRSF006162">
    <property type="entry name" value="PgpA"/>
    <property type="match status" value="1"/>
</dbReference>
<keyword evidence="1" id="KW-0442">Lipid degradation</keyword>
<name>A0A143DG06_9PROT</name>
<keyword evidence="1" id="KW-0595">Phospholipid degradation</keyword>
<evidence type="ECO:0000256" key="2">
    <source>
        <dbReference type="SAM" id="Phobius"/>
    </source>
</evidence>
<keyword evidence="1" id="KW-0479">Metal-binding</keyword>
<comment type="function">
    <text evidence="1">Lipid phosphatase which dephosphorylates phosphatidylglycerophosphate (PGP) to phosphatidylglycerol (PG).</text>
</comment>
<dbReference type="GO" id="GO:0009395">
    <property type="term" value="P:phospholipid catabolic process"/>
    <property type="evidence" value="ECO:0007669"/>
    <property type="project" value="UniProtKB-KW"/>
</dbReference>
<dbReference type="Proteomes" id="UP000076066">
    <property type="component" value="Chromosome"/>
</dbReference>
<dbReference type="PANTHER" id="PTHR36305">
    <property type="entry name" value="PHOSPHATIDYLGLYCEROPHOSPHATASE A"/>
    <property type="match status" value="1"/>
</dbReference>
<comment type="pathway">
    <text evidence="1">Phospholipid metabolism; phosphatidylglycerol biosynthesis; phosphatidylglycerol from CDP-diacylglycerol: step 2/2.</text>
</comment>
<accession>A0A143DG06</accession>
<dbReference type="InterPro" id="IPR036681">
    <property type="entry name" value="PgpA-like_sf"/>
</dbReference>
<keyword evidence="1 2" id="KW-0472">Membrane</keyword>
<dbReference type="CDD" id="cd06971">
    <property type="entry name" value="PgpA"/>
    <property type="match status" value="1"/>
</dbReference>
<sequence>MEEQHQTRKPSCLVLIVATWFGSGLSPVMPGTAGSMAALPFAAILMWPWGPEIGRWLLFGAASGLFFAGWYYSNVYMRAMSQHDPKEVVVDEVVGQWLVLCAVPATPINWLMAFILFRIADIVKPFPVSYIDRHLKGGLGVMLDDIAASLYAIVVALLCLNYEIIIK</sequence>
<keyword evidence="1" id="KW-0997">Cell inner membrane</keyword>
<dbReference type="AlphaFoldDB" id="A0A143DG06"/>
<dbReference type="SUPFAM" id="SSF101307">
    <property type="entry name" value="YutG-like"/>
    <property type="match status" value="1"/>
</dbReference>
<dbReference type="InterPro" id="IPR026037">
    <property type="entry name" value="PgpA"/>
</dbReference>
<keyword evidence="1" id="KW-0460">Magnesium</keyword>
<dbReference type="PANTHER" id="PTHR36305:SF1">
    <property type="entry name" value="PHOSPHATIDYLGLYCEROPHOSPHATASE A"/>
    <property type="match status" value="1"/>
</dbReference>
<dbReference type="GO" id="GO:0006655">
    <property type="term" value="P:phosphatidylglycerol biosynthetic process"/>
    <property type="evidence" value="ECO:0007669"/>
    <property type="project" value="UniProtKB-UniPathway"/>
</dbReference>
<dbReference type="InterPro" id="IPR007686">
    <property type="entry name" value="YutG/PgpA"/>
</dbReference>
<keyword evidence="1" id="KW-0378">Hydrolase</keyword>
<keyword evidence="5" id="KW-1185">Reference proteome</keyword>
<keyword evidence="1" id="KW-0443">Lipid metabolism</keyword>
<comment type="subcellular location">
    <subcellularLocation>
        <location evidence="1">Cell inner membrane</location>
        <topology evidence="1">Multi-pass membrane protein</topology>
    </subcellularLocation>
</comment>
<dbReference type="GO" id="GO:0005886">
    <property type="term" value="C:plasma membrane"/>
    <property type="evidence" value="ECO:0007669"/>
    <property type="project" value="UniProtKB-SubCell"/>
</dbReference>
<comment type="catalytic activity">
    <reaction evidence="1">
        <text>a 1,2-diacyl-sn-glycero-3-phospho-(1'-sn-glycero-3'-phosphate) + H2O = a 1,2-diacyl-sn-glycero-3-phospho-(1'-sn-glycerol) + phosphate</text>
        <dbReference type="Rhea" id="RHEA:33751"/>
        <dbReference type="ChEBI" id="CHEBI:15377"/>
        <dbReference type="ChEBI" id="CHEBI:43474"/>
        <dbReference type="ChEBI" id="CHEBI:60110"/>
        <dbReference type="ChEBI" id="CHEBI:64716"/>
        <dbReference type="EC" id="3.1.3.27"/>
    </reaction>
</comment>
<dbReference type="Pfam" id="PF04608">
    <property type="entry name" value="PgpA"/>
    <property type="match status" value="1"/>
</dbReference>
<protein>
    <recommendedName>
        <fullName evidence="1">Phosphatidylglycerophosphatase A</fullName>
        <ecNumber evidence="1">3.1.3.27</ecNumber>
    </recommendedName>
    <alternativeName>
        <fullName evidence="1">Phosphatidylglycerolphosphate phosphatase A</fullName>
    </alternativeName>
</protein>
<comment type="cofactor">
    <cofactor evidence="1">
        <name>Mg(2+)</name>
        <dbReference type="ChEBI" id="CHEBI:18420"/>
    </cofactor>
</comment>
<dbReference type="UniPathway" id="UPA00084">
    <property type="reaction ID" value="UER00504"/>
</dbReference>
<keyword evidence="1" id="KW-1208">Phospholipid metabolism</keyword>
<feature type="transmembrane region" description="Helical" evidence="2">
    <location>
        <begin position="53"/>
        <end position="72"/>
    </location>
</feature>
<keyword evidence="1 2" id="KW-0812">Transmembrane</keyword>
<reference evidence="4 5" key="1">
    <citation type="submission" date="2016-02" db="EMBL/GenBank/DDBJ databases">
        <title>Complete Genome of H5569, the type strain of the newly described species Haematospirillium jordaniae.</title>
        <authorList>
            <person name="Nicholson A.C."/>
            <person name="Humrighouse B.W."/>
            <person name="Loparov V."/>
            <person name="McQuiston J.R."/>
        </authorList>
    </citation>
    <scope>NUCLEOTIDE SEQUENCE [LARGE SCALE GENOMIC DNA]</scope>
    <source>
        <strain evidence="4 5">H5569</strain>
    </source>
</reference>
<proteinExistence type="predicted"/>
<dbReference type="EC" id="3.1.3.27" evidence="1"/>
<gene>
    <name evidence="4" type="ORF">AY555_08110</name>
</gene>
<feature type="transmembrane region" description="Helical" evidence="2">
    <location>
        <begin position="146"/>
        <end position="165"/>
    </location>
</feature>
<dbReference type="EMBL" id="CP014525">
    <property type="protein sequence ID" value="AMW35647.1"/>
    <property type="molecule type" value="Genomic_DNA"/>
</dbReference>
<evidence type="ECO:0000259" key="3">
    <source>
        <dbReference type="Pfam" id="PF04608"/>
    </source>
</evidence>
<feature type="domain" description="YutG/PgpA" evidence="3">
    <location>
        <begin position="16"/>
        <end position="158"/>
    </location>
</feature>
<organism evidence="4 5">
    <name type="scientific">Haematospirillum jordaniae</name>
    <dbReference type="NCBI Taxonomy" id="1549855"/>
    <lineage>
        <taxon>Bacteria</taxon>
        <taxon>Pseudomonadati</taxon>
        <taxon>Pseudomonadota</taxon>
        <taxon>Alphaproteobacteria</taxon>
        <taxon>Rhodospirillales</taxon>
        <taxon>Novispirillaceae</taxon>
        <taxon>Haematospirillum</taxon>
    </lineage>
</organism>
<feature type="transmembrane region" description="Helical" evidence="2">
    <location>
        <begin position="12"/>
        <end position="33"/>
    </location>
</feature>
<keyword evidence="2" id="KW-1133">Transmembrane helix</keyword>
<evidence type="ECO:0000313" key="4">
    <source>
        <dbReference type="EMBL" id="AMW35647.1"/>
    </source>
</evidence>
<dbReference type="GO" id="GO:0008962">
    <property type="term" value="F:phosphatidylglycerophosphatase activity"/>
    <property type="evidence" value="ECO:0007669"/>
    <property type="project" value="UniProtKB-EC"/>
</dbReference>
<dbReference type="STRING" id="1549855.AY555_08110"/>